<comment type="caution">
    <text evidence="6">The sequence shown here is derived from an EMBL/GenBank/DDBJ whole genome shotgun (WGS) entry which is preliminary data.</text>
</comment>
<evidence type="ECO:0000256" key="1">
    <source>
        <dbReference type="ARBA" id="ARBA00037349"/>
    </source>
</evidence>
<dbReference type="InterPro" id="IPR017923">
    <property type="entry name" value="TFIIS_N"/>
</dbReference>
<feature type="region of interest" description="Disordered" evidence="4">
    <location>
        <begin position="349"/>
        <end position="376"/>
    </location>
</feature>
<name>A0A507FHB2_9FUNG</name>
<dbReference type="EMBL" id="QEAP01000072">
    <property type="protein sequence ID" value="TPX75673.1"/>
    <property type="molecule type" value="Genomic_DNA"/>
</dbReference>
<dbReference type="PANTHER" id="PTHR46010">
    <property type="entry name" value="PROTEIN IWS1 HOMOLOG"/>
    <property type="match status" value="1"/>
</dbReference>
<evidence type="ECO:0000256" key="3">
    <source>
        <dbReference type="PROSITE-ProRule" id="PRU00649"/>
    </source>
</evidence>
<dbReference type="Proteomes" id="UP000320333">
    <property type="component" value="Unassembled WGS sequence"/>
</dbReference>
<keyword evidence="3" id="KW-0539">Nucleus</keyword>
<gene>
    <name evidence="6" type="ORF">CcCBS67573_g03061</name>
</gene>
<comment type="function">
    <text evidence="1">Transcription factor involved in RNA polymerase II transcription regulation. May function in both SPT15/TBP post-recruitment and recruitment steps of transcription.</text>
</comment>
<dbReference type="OrthoDB" id="21124at2759"/>
<evidence type="ECO:0000313" key="6">
    <source>
        <dbReference type="EMBL" id="TPX75673.1"/>
    </source>
</evidence>
<dbReference type="AlphaFoldDB" id="A0A507FHB2"/>
<evidence type="ECO:0000259" key="5">
    <source>
        <dbReference type="PROSITE" id="PS51319"/>
    </source>
</evidence>
<dbReference type="GO" id="GO:0016973">
    <property type="term" value="P:poly(A)+ mRNA export from nucleus"/>
    <property type="evidence" value="ECO:0007669"/>
    <property type="project" value="TreeGrafter"/>
</dbReference>
<comment type="subcellular location">
    <subcellularLocation>
        <location evidence="3">Nucleus</location>
    </subcellularLocation>
</comment>
<reference evidence="6 7" key="1">
    <citation type="journal article" date="2019" name="Sci. Rep.">
        <title>Comparative genomics of chytrid fungi reveal insights into the obligate biotrophic and pathogenic lifestyle of Synchytrium endobioticum.</title>
        <authorList>
            <person name="van de Vossenberg B.T.L.H."/>
            <person name="Warris S."/>
            <person name="Nguyen H.D.T."/>
            <person name="van Gent-Pelzer M.P.E."/>
            <person name="Joly D.L."/>
            <person name="van de Geest H.C."/>
            <person name="Bonants P.J.M."/>
            <person name="Smith D.S."/>
            <person name="Levesque C.A."/>
            <person name="van der Lee T.A.J."/>
        </authorList>
    </citation>
    <scope>NUCLEOTIDE SEQUENCE [LARGE SCALE GENOMIC DNA]</scope>
    <source>
        <strain evidence="6 7">CBS 675.73</strain>
    </source>
</reference>
<feature type="domain" description="TFIIS N-terminal" evidence="5">
    <location>
        <begin position="210"/>
        <end position="288"/>
    </location>
</feature>
<feature type="compositionally biased region" description="Acidic residues" evidence="4">
    <location>
        <begin position="41"/>
        <end position="56"/>
    </location>
</feature>
<sequence length="376" mass="42286">MDESDTEPTPLAQQEALSEAPADDGKRNITLDDIFGGGGDSDLDDDDLALSSDDEANVPPPKVLPSFKKKVQLDEDLSAPAEKRPPKKKQQGLQKKSRGSSDNAPEEPEKELDPESAAKKQVSDDFQEALNRIKTKRAKKLDGDDPVEKFEIDEMIVNLVDKMKEAANADQDFNRKQQPAIAKIKLLPTVTMQLSKAHLYEQFLDNNILDGMKLWLEPLTTDGSLPNLDVQMTIFNALGKFPIRTEHLRESKIGRVVMFYTKCDRVTPSALRIVNDLLEKWMRPILGRSQSYKERGLQTVQFDASDMKKRKVNLDNHEGAEERFTRVPKPTQQSFKVMPASNFGRVFESGDGKEKAVGSKGKKAKTLMQSFQKKKR</sequence>
<dbReference type="STRING" id="246404.A0A507FHB2"/>
<feature type="compositionally biased region" description="Basic and acidic residues" evidence="4">
    <location>
        <begin position="111"/>
        <end position="123"/>
    </location>
</feature>
<dbReference type="Gene3D" id="1.20.930.10">
    <property type="entry name" value="Conserved domain common to transcription factors TFIIS, elongin A, CRSP70"/>
    <property type="match status" value="1"/>
</dbReference>
<keyword evidence="7" id="KW-1185">Reference proteome</keyword>
<proteinExistence type="inferred from homology"/>
<dbReference type="GO" id="GO:0005634">
    <property type="term" value="C:nucleus"/>
    <property type="evidence" value="ECO:0007669"/>
    <property type="project" value="UniProtKB-SubCell"/>
</dbReference>
<feature type="compositionally biased region" description="Polar residues" evidence="4">
    <location>
        <begin position="367"/>
        <end position="376"/>
    </location>
</feature>
<evidence type="ECO:0000313" key="7">
    <source>
        <dbReference type="Proteomes" id="UP000320333"/>
    </source>
</evidence>
<dbReference type="InterPro" id="IPR035441">
    <property type="entry name" value="TFIIS/LEDGF_dom_sf"/>
</dbReference>
<organism evidence="6 7">
    <name type="scientific">Chytriomyces confervae</name>
    <dbReference type="NCBI Taxonomy" id="246404"/>
    <lineage>
        <taxon>Eukaryota</taxon>
        <taxon>Fungi</taxon>
        <taxon>Fungi incertae sedis</taxon>
        <taxon>Chytridiomycota</taxon>
        <taxon>Chytridiomycota incertae sedis</taxon>
        <taxon>Chytridiomycetes</taxon>
        <taxon>Chytridiales</taxon>
        <taxon>Chytriomycetaceae</taxon>
        <taxon>Chytriomyces</taxon>
    </lineage>
</organism>
<comment type="similarity">
    <text evidence="2">Belongs to the IWS1 family.</text>
</comment>
<evidence type="ECO:0000256" key="2">
    <source>
        <dbReference type="ARBA" id="ARBA00037992"/>
    </source>
</evidence>
<feature type="compositionally biased region" description="Basic residues" evidence="4">
    <location>
        <begin position="85"/>
        <end position="98"/>
    </location>
</feature>
<dbReference type="PANTHER" id="PTHR46010:SF1">
    <property type="entry name" value="PROTEIN IWS1 HOMOLOG"/>
    <property type="match status" value="1"/>
</dbReference>
<protein>
    <recommendedName>
        <fullName evidence="5">TFIIS N-terminal domain-containing protein</fullName>
    </recommendedName>
</protein>
<feature type="region of interest" description="Disordered" evidence="4">
    <location>
        <begin position="1"/>
        <end position="125"/>
    </location>
</feature>
<dbReference type="InterPro" id="IPR051037">
    <property type="entry name" value="RNAPII_TF_IWS1"/>
</dbReference>
<accession>A0A507FHB2</accession>
<dbReference type="Pfam" id="PF08711">
    <property type="entry name" value="Med26"/>
    <property type="match status" value="1"/>
</dbReference>
<evidence type="ECO:0000256" key="4">
    <source>
        <dbReference type="SAM" id="MobiDB-lite"/>
    </source>
</evidence>
<dbReference type="SUPFAM" id="SSF47676">
    <property type="entry name" value="Conserved domain common to transcription factors TFIIS, elongin A, CRSP70"/>
    <property type="match status" value="1"/>
</dbReference>
<dbReference type="PROSITE" id="PS51319">
    <property type="entry name" value="TFIIS_N"/>
    <property type="match status" value="1"/>
</dbReference>